<dbReference type="Gene3D" id="2.40.10.340">
    <property type="entry name" value="Rod shape-determining protein MreC, domain 1"/>
    <property type="match status" value="1"/>
</dbReference>
<dbReference type="RefSeq" id="WP_188658946.1">
    <property type="nucleotide sequence ID" value="NZ_BMIH01000003.1"/>
</dbReference>
<sequence length="301" mass="31335">MAPARDRRAGFSRRRQYGLFFGYVLAVAGAVVGAVLLVASLFNPPLFAAFRMAAAGVTVPVSSALTSGRDLVSAVPEAINGWVFAHAENAAMRRDLAAARPLLMRARSIAYENNRLRTLLALRDHAADPVVTARLVSSSASSGRRFALLDAGRMHGVEPGMPVRGPEGLVGRVVEAGPNAARILLLTDPASIVPVRRARDGLPAIAVGRADGAVDIRSVNATNVRFRSGDVFVTSGTGGLYAPDMPVARVTADALDSAVGRLFAQPDSLDYALVEKAYMPLPPAVPAAAPTTAAPAPAEAP</sequence>
<evidence type="ECO:0000256" key="2">
    <source>
        <dbReference type="ARBA" id="ARBA00013855"/>
    </source>
</evidence>
<dbReference type="GO" id="GO:0008360">
    <property type="term" value="P:regulation of cell shape"/>
    <property type="evidence" value="ECO:0007669"/>
    <property type="project" value="UniProtKB-KW"/>
</dbReference>
<keyword evidence="3" id="KW-0133">Cell shape</keyword>
<dbReference type="EMBL" id="BMIH01000003">
    <property type="protein sequence ID" value="GGB33111.1"/>
    <property type="molecule type" value="Genomic_DNA"/>
</dbReference>
<keyword evidence="5" id="KW-1133">Transmembrane helix</keyword>
<keyword evidence="5" id="KW-0472">Membrane</keyword>
<dbReference type="InterPro" id="IPR055342">
    <property type="entry name" value="MreC_beta-barrel_core"/>
</dbReference>
<dbReference type="PANTHER" id="PTHR34138:SF1">
    <property type="entry name" value="CELL SHAPE-DETERMINING PROTEIN MREC"/>
    <property type="match status" value="1"/>
</dbReference>
<protein>
    <recommendedName>
        <fullName evidence="2">Cell shape-determining protein MreC</fullName>
    </recommendedName>
    <alternativeName>
        <fullName evidence="4">Cell shape protein MreC</fullName>
    </alternativeName>
</protein>
<reference evidence="7" key="2">
    <citation type="submission" date="2020-09" db="EMBL/GenBank/DDBJ databases">
        <authorList>
            <person name="Sun Q."/>
            <person name="Zhou Y."/>
        </authorList>
    </citation>
    <scope>NUCLEOTIDE SEQUENCE</scope>
    <source>
        <strain evidence="7">CGMCC 1.15330</strain>
    </source>
</reference>
<dbReference type="InterPro" id="IPR007221">
    <property type="entry name" value="MreC"/>
</dbReference>
<keyword evidence="5" id="KW-0812">Transmembrane</keyword>
<dbReference type="GO" id="GO:0005886">
    <property type="term" value="C:plasma membrane"/>
    <property type="evidence" value="ECO:0007669"/>
    <property type="project" value="TreeGrafter"/>
</dbReference>
<comment type="caution">
    <text evidence="7">The sequence shown here is derived from an EMBL/GenBank/DDBJ whole genome shotgun (WGS) entry which is preliminary data.</text>
</comment>
<organism evidence="7 8">
    <name type="scientific">Sphingomonas metalli</name>
    <dbReference type="NCBI Taxonomy" id="1779358"/>
    <lineage>
        <taxon>Bacteria</taxon>
        <taxon>Pseudomonadati</taxon>
        <taxon>Pseudomonadota</taxon>
        <taxon>Alphaproteobacteria</taxon>
        <taxon>Sphingomonadales</taxon>
        <taxon>Sphingomonadaceae</taxon>
        <taxon>Sphingomonas</taxon>
    </lineage>
</organism>
<evidence type="ECO:0000256" key="5">
    <source>
        <dbReference type="SAM" id="Phobius"/>
    </source>
</evidence>
<dbReference type="Gene3D" id="2.40.10.350">
    <property type="entry name" value="Rod shape-determining protein MreC, domain 2"/>
    <property type="match status" value="1"/>
</dbReference>
<dbReference type="AlphaFoldDB" id="A0A916T783"/>
<accession>A0A916T783</accession>
<evidence type="ECO:0000313" key="8">
    <source>
        <dbReference type="Proteomes" id="UP000623067"/>
    </source>
</evidence>
<comment type="similarity">
    <text evidence="1">Belongs to the MreC family.</text>
</comment>
<dbReference type="Pfam" id="PF04085">
    <property type="entry name" value="MreC"/>
    <property type="match status" value="1"/>
</dbReference>
<reference evidence="7" key="1">
    <citation type="journal article" date="2014" name="Int. J. Syst. Evol. Microbiol.">
        <title>Complete genome sequence of Corynebacterium casei LMG S-19264T (=DSM 44701T), isolated from a smear-ripened cheese.</title>
        <authorList>
            <consortium name="US DOE Joint Genome Institute (JGI-PGF)"/>
            <person name="Walter F."/>
            <person name="Albersmeier A."/>
            <person name="Kalinowski J."/>
            <person name="Ruckert C."/>
        </authorList>
    </citation>
    <scope>NUCLEOTIDE SEQUENCE</scope>
    <source>
        <strain evidence="7">CGMCC 1.15330</strain>
    </source>
</reference>
<dbReference type="InterPro" id="IPR042177">
    <property type="entry name" value="Cell/Rod_1"/>
</dbReference>
<evidence type="ECO:0000313" key="7">
    <source>
        <dbReference type="EMBL" id="GGB33111.1"/>
    </source>
</evidence>
<dbReference type="PANTHER" id="PTHR34138">
    <property type="entry name" value="CELL SHAPE-DETERMINING PROTEIN MREC"/>
    <property type="match status" value="1"/>
</dbReference>
<evidence type="ECO:0000256" key="1">
    <source>
        <dbReference type="ARBA" id="ARBA00009369"/>
    </source>
</evidence>
<gene>
    <name evidence="7" type="ORF">GCM10011380_23220</name>
</gene>
<feature type="domain" description="Rod shape-determining protein MreC beta-barrel core" evidence="6">
    <location>
        <begin position="136"/>
        <end position="254"/>
    </location>
</feature>
<evidence type="ECO:0000256" key="4">
    <source>
        <dbReference type="ARBA" id="ARBA00032089"/>
    </source>
</evidence>
<name>A0A916T783_9SPHN</name>
<dbReference type="Proteomes" id="UP000623067">
    <property type="component" value="Unassembled WGS sequence"/>
</dbReference>
<dbReference type="InterPro" id="IPR042175">
    <property type="entry name" value="Cell/Rod_MreC_2"/>
</dbReference>
<keyword evidence="8" id="KW-1185">Reference proteome</keyword>
<feature type="transmembrane region" description="Helical" evidence="5">
    <location>
        <begin position="20"/>
        <end position="42"/>
    </location>
</feature>
<evidence type="ECO:0000259" key="6">
    <source>
        <dbReference type="Pfam" id="PF04085"/>
    </source>
</evidence>
<proteinExistence type="inferred from homology"/>
<evidence type="ECO:0000256" key="3">
    <source>
        <dbReference type="ARBA" id="ARBA00022960"/>
    </source>
</evidence>